<feature type="transmembrane region" description="Helical" evidence="1">
    <location>
        <begin position="14"/>
        <end position="32"/>
    </location>
</feature>
<name>A0A9N9NJP7_9GLOM</name>
<keyword evidence="1" id="KW-0472">Membrane</keyword>
<evidence type="ECO:0000256" key="1">
    <source>
        <dbReference type="SAM" id="Phobius"/>
    </source>
</evidence>
<keyword evidence="3" id="KW-1185">Reference proteome</keyword>
<accession>A0A9N9NJP7</accession>
<gene>
    <name evidence="2" type="ORF">CPELLU_LOCUS13966</name>
</gene>
<feature type="non-terminal residue" evidence="2">
    <location>
        <position position="213"/>
    </location>
</feature>
<organism evidence="2 3">
    <name type="scientific">Cetraspora pellucida</name>
    <dbReference type="NCBI Taxonomy" id="1433469"/>
    <lineage>
        <taxon>Eukaryota</taxon>
        <taxon>Fungi</taxon>
        <taxon>Fungi incertae sedis</taxon>
        <taxon>Mucoromycota</taxon>
        <taxon>Glomeromycotina</taxon>
        <taxon>Glomeromycetes</taxon>
        <taxon>Diversisporales</taxon>
        <taxon>Gigasporaceae</taxon>
        <taxon>Cetraspora</taxon>
    </lineage>
</organism>
<dbReference type="AlphaFoldDB" id="A0A9N9NJP7"/>
<sequence>DVIPNYLDPRTGHILFWIYIVITIMQIIFALVNKPQIYDFIDNANINLTHSFAMFDYYNFYDYYYNDFSHYQYPTTNGSLIFRQNYYYTNGTCYTNYTYYNYTYITYNYNTNDYGAHRAIYNNSNINYSNCSGNNYNDPLETNYSIETAEEINSFLNTFEKNIVEVSLPCETIINTAYYAAWNGIIQSSKNELKCTIQDYSLKEFTPWIMITW</sequence>
<keyword evidence="1" id="KW-0812">Transmembrane</keyword>
<dbReference type="Proteomes" id="UP000789759">
    <property type="component" value="Unassembled WGS sequence"/>
</dbReference>
<keyword evidence="1" id="KW-1133">Transmembrane helix</keyword>
<evidence type="ECO:0000313" key="3">
    <source>
        <dbReference type="Proteomes" id="UP000789759"/>
    </source>
</evidence>
<evidence type="ECO:0000313" key="2">
    <source>
        <dbReference type="EMBL" id="CAG8738725.1"/>
    </source>
</evidence>
<proteinExistence type="predicted"/>
<comment type="caution">
    <text evidence="2">The sequence shown here is derived from an EMBL/GenBank/DDBJ whole genome shotgun (WGS) entry which is preliminary data.</text>
</comment>
<reference evidence="2" key="1">
    <citation type="submission" date="2021-06" db="EMBL/GenBank/DDBJ databases">
        <authorList>
            <person name="Kallberg Y."/>
            <person name="Tangrot J."/>
            <person name="Rosling A."/>
        </authorList>
    </citation>
    <scope>NUCLEOTIDE SEQUENCE</scope>
    <source>
        <strain evidence="2">FL966</strain>
    </source>
</reference>
<dbReference type="EMBL" id="CAJVQA010015687">
    <property type="protein sequence ID" value="CAG8738725.1"/>
    <property type="molecule type" value="Genomic_DNA"/>
</dbReference>
<protein>
    <submittedName>
        <fullName evidence="2">16012_t:CDS:1</fullName>
    </submittedName>
</protein>